<dbReference type="Pfam" id="PF11354">
    <property type="entry name" value="DUF3156"/>
    <property type="match status" value="1"/>
</dbReference>
<dbReference type="EMBL" id="LVIE01000112">
    <property type="protein sequence ID" value="OHT24835.1"/>
    <property type="molecule type" value="Genomic_DNA"/>
</dbReference>
<evidence type="ECO:0000313" key="3">
    <source>
        <dbReference type="Proteomes" id="UP000179588"/>
    </source>
</evidence>
<keyword evidence="3" id="KW-1185">Reference proteome</keyword>
<dbReference type="AlphaFoldDB" id="A0A1S1HRF7"/>
<reference evidence="2 3" key="1">
    <citation type="submission" date="2016-03" db="EMBL/GenBank/DDBJ databases">
        <title>Genome sequence of Providencia stuartii strain, isolated from the salivary glands of larval Lucilia sericata.</title>
        <authorList>
            <person name="Yuan Y."/>
            <person name="Zhang Y."/>
            <person name="Fu S."/>
            <person name="Crippen T.L."/>
            <person name="Visi D."/>
            <person name="Benbow M.E."/>
            <person name="Allen M."/>
            <person name="Tomberlin J.K."/>
            <person name="Sze S.-H."/>
            <person name="Tarone A.M."/>
        </authorList>
    </citation>
    <scope>NUCLEOTIDE SEQUENCE [LARGE SCALE GENOMIC DNA]</scope>
    <source>
        <strain evidence="2 3">Crippen</strain>
    </source>
</reference>
<dbReference type="InterPro" id="IPR021500">
    <property type="entry name" value="DUF3156"/>
</dbReference>
<dbReference type="EMBL" id="ABMABF030000008">
    <property type="protein sequence ID" value="EMJ5135010.1"/>
    <property type="molecule type" value="Genomic_DNA"/>
</dbReference>
<name>A0A1S1HRF7_PROST</name>
<gene>
    <name evidence="2" type="ORF">A3Q29_03845</name>
    <name evidence="1" type="ORF">RG298_002758</name>
</gene>
<proteinExistence type="predicted"/>
<evidence type="ECO:0000313" key="2">
    <source>
        <dbReference type="EMBL" id="OHT24835.1"/>
    </source>
</evidence>
<accession>A0A1S1HRF7</accession>
<comment type="caution">
    <text evidence="2">The sequence shown here is derived from an EMBL/GenBank/DDBJ whole genome shotgun (WGS) entry which is preliminary data.</text>
</comment>
<dbReference type="Proteomes" id="UP000179588">
    <property type="component" value="Unassembled WGS sequence"/>
</dbReference>
<dbReference type="OrthoDB" id="8590098at2"/>
<organism evidence="2 3">
    <name type="scientific">Providencia stuartii</name>
    <dbReference type="NCBI Taxonomy" id="588"/>
    <lineage>
        <taxon>Bacteria</taxon>
        <taxon>Pseudomonadati</taxon>
        <taxon>Pseudomonadota</taxon>
        <taxon>Gammaproteobacteria</taxon>
        <taxon>Enterobacterales</taxon>
        <taxon>Morganellaceae</taxon>
        <taxon>Providencia</taxon>
    </lineage>
</organism>
<dbReference type="GeneID" id="92277698"/>
<protein>
    <submittedName>
        <fullName evidence="1">DUF3156 family protein</fullName>
    </submittedName>
</protein>
<evidence type="ECO:0000313" key="1">
    <source>
        <dbReference type="EMBL" id="EMJ5135010.1"/>
    </source>
</evidence>
<dbReference type="RefSeq" id="WP_081335918.1">
    <property type="nucleotide sequence ID" value="NZ_CANMXG010000015.1"/>
</dbReference>
<sequence>MEVKLSHYATSPKYSFWRRLTQKRLPTGYQQGLTLNKVERDILPYQCEWGAPGELLIRPQDELTICVTERVKTLFMAFIVFSRFSVTGNCRQAINAQVTVKTSGNLRKKHIDFVSKDEQGQSLVSLLKQYPIITSTLEELDFNYCHLNIKHGVWHCEIEPFTASEMVSRIPATRRYLRLTSEQRHRLLSALQLIHQFMEKHFVNH</sequence>
<reference evidence="1" key="2">
    <citation type="submission" date="2024-02" db="EMBL/GenBank/DDBJ databases">
        <authorList>
            <consortium name="Clinical and Environmental Microbiology Branch: Whole genome sequencing antimicrobial resistance pathogens in the healthcare setting"/>
        </authorList>
    </citation>
    <scope>NUCLEOTIDE SEQUENCE</scope>
    <source>
        <strain evidence="1">2021GO-0154</strain>
    </source>
</reference>